<feature type="compositionally biased region" description="Basic and acidic residues" evidence="4">
    <location>
        <begin position="130"/>
        <end position="157"/>
    </location>
</feature>
<feature type="signal peptide" evidence="5">
    <location>
        <begin position="1"/>
        <end position="19"/>
    </location>
</feature>
<evidence type="ECO:0000313" key="8">
    <source>
        <dbReference type="Proteomes" id="UP000069632"/>
    </source>
</evidence>
<feature type="chain" id="PRO_5007281572" description="N-acetylmuramoyl-L-alanine amidase" evidence="5">
    <location>
        <begin position="20"/>
        <end position="534"/>
    </location>
</feature>
<organism evidence="7 8">
    <name type="scientific">Campylobacter geochelonis</name>
    <dbReference type="NCBI Taxonomy" id="1780362"/>
    <lineage>
        <taxon>Bacteria</taxon>
        <taxon>Pseudomonadati</taxon>
        <taxon>Campylobacterota</taxon>
        <taxon>Epsilonproteobacteria</taxon>
        <taxon>Campylobacterales</taxon>
        <taxon>Campylobacteraceae</taxon>
        <taxon>Campylobacter</taxon>
    </lineage>
</organism>
<feature type="domain" description="MurNAc-LAA" evidence="6">
    <location>
        <begin position="372"/>
        <end position="527"/>
    </location>
</feature>
<protein>
    <recommendedName>
        <fullName evidence="2">N-acetylmuramoyl-L-alanine amidase</fullName>
        <ecNumber evidence="2">3.5.1.28</ecNumber>
    </recommendedName>
</protein>
<evidence type="ECO:0000256" key="4">
    <source>
        <dbReference type="SAM" id="MobiDB-lite"/>
    </source>
</evidence>
<evidence type="ECO:0000256" key="5">
    <source>
        <dbReference type="SAM" id="SignalP"/>
    </source>
</evidence>
<reference evidence="7 8" key="1">
    <citation type="submission" date="2016-02" db="EMBL/GenBank/DDBJ databases">
        <authorList>
            <consortium name="Pathogen Informatics"/>
        </authorList>
    </citation>
    <scope>NUCLEOTIDE SEQUENCE [LARGE SCALE GENOMIC DNA]</scope>
    <source>
        <strain evidence="7 8">RC20</strain>
    </source>
</reference>
<dbReference type="RefSeq" id="WP_075531907.1">
    <property type="nucleotide sequence ID" value="NZ_CP053844.1"/>
</dbReference>
<dbReference type="GO" id="GO:0030288">
    <property type="term" value="C:outer membrane-bounded periplasmic space"/>
    <property type="evidence" value="ECO:0007669"/>
    <property type="project" value="TreeGrafter"/>
</dbReference>
<feature type="region of interest" description="Disordered" evidence="4">
    <location>
        <begin position="130"/>
        <end position="179"/>
    </location>
</feature>
<dbReference type="EMBL" id="FIZP01000016">
    <property type="protein sequence ID" value="CZE49231.1"/>
    <property type="molecule type" value="Genomic_DNA"/>
</dbReference>
<dbReference type="CDD" id="cd02696">
    <property type="entry name" value="MurNAc-LAA"/>
    <property type="match status" value="1"/>
</dbReference>
<comment type="catalytic activity">
    <reaction evidence="1">
        <text>Hydrolyzes the link between N-acetylmuramoyl residues and L-amino acid residues in certain cell-wall glycopeptides.</text>
        <dbReference type="EC" id="3.5.1.28"/>
    </reaction>
</comment>
<dbReference type="InterPro" id="IPR002508">
    <property type="entry name" value="MurNAc-LAA_cat"/>
</dbReference>
<gene>
    <name evidence="7" type="primary">amiA</name>
    <name evidence="7" type="ORF">ERS672216_01817</name>
</gene>
<dbReference type="SUPFAM" id="SSF53187">
    <property type="entry name" value="Zn-dependent exopeptidases"/>
    <property type="match status" value="1"/>
</dbReference>
<dbReference type="SMART" id="SM00646">
    <property type="entry name" value="Ami_3"/>
    <property type="match status" value="1"/>
</dbReference>
<sequence>MAKIVKLFLIILFALSLSAAEFDRAFSNFDKSFSNASSINKKKFHNELKDIYLQTSVSKNRVDRIEVLERLVHSSKALGYNHKGYENELNALGGSYKKYLNSLNSTKQNDKNAQLLANVPKKLEQKELAKANKSVEKKQEPIKQEIQKNKPKVEPTKAVKTQASKKQSNSVKTKEKKQAKTIDKSQKLKLLSVEKSSDGIVLKFNREVSKDEQKLFALKGELYRNVLDFKAINSAKTGKLTNHIVDEIRIAQFSETTTRVVFSQKKKFDLKLTNDENELNIAIKGGENRAQAISKTAKTSGKNEKPNYAKNRIIVIDPGHGGKDPGAMGNGLREKDIVLSIGKSLGVILKERGYKIYFTRSTDTFINLKNRTSYANKKNADMFISIHVNAGPDSKEGERLAGIETFFLSPARSNRSKNAAALENKGDLEDMNHFSQQTFLNFLNREKIIASNKLAIDIQKHMLNRVQDKYKVKDGGVREAPFWVLVGATMPAILVESGYISNPNDSKNLAKKSYHNDIALGIANGLDAYFAKNN</sequence>
<dbReference type="GO" id="GO:0008745">
    <property type="term" value="F:N-acetylmuramoyl-L-alanine amidase activity"/>
    <property type="evidence" value="ECO:0007669"/>
    <property type="project" value="UniProtKB-EC"/>
</dbReference>
<name>A0A128EKS8_9BACT</name>
<evidence type="ECO:0000256" key="2">
    <source>
        <dbReference type="ARBA" id="ARBA00011901"/>
    </source>
</evidence>
<evidence type="ECO:0000259" key="6">
    <source>
        <dbReference type="SMART" id="SM00646"/>
    </source>
</evidence>
<dbReference type="OrthoDB" id="9806267at2"/>
<proteinExistence type="predicted"/>
<dbReference type="AlphaFoldDB" id="A0A128EKS8"/>
<keyword evidence="5" id="KW-0732">Signal</keyword>
<evidence type="ECO:0000256" key="3">
    <source>
        <dbReference type="ARBA" id="ARBA00022801"/>
    </source>
</evidence>
<dbReference type="FunFam" id="3.40.630.40:FF:000005">
    <property type="entry name" value="N-acetylmuramoyl-L-alanine amidase (AmiA)"/>
    <property type="match status" value="1"/>
</dbReference>
<accession>A0A128EKS8</accession>
<keyword evidence="8" id="KW-1185">Reference proteome</keyword>
<dbReference type="Gene3D" id="3.40.630.40">
    <property type="entry name" value="Zn-dependent exopeptidases"/>
    <property type="match status" value="1"/>
</dbReference>
<dbReference type="PANTHER" id="PTHR30404">
    <property type="entry name" value="N-ACETYLMURAMOYL-L-ALANINE AMIDASE"/>
    <property type="match status" value="1"/>
</dbReference>
<dbReference type="GO" id="GO:0009253">
    <property type="term" value="P:peptidoglycan catabolic process"/>
    <property type="evidence" value="ECO:0007669"/>
    <property type="project" value="InterPro"/>
</dbReference>
<dbReference type="Pfam" id="PF01520">
    <property type="entry name" value="Amidase_3"/>
    <property type="match status" value="1"/>
</dbReference>
<feature type="compositionally biased region" description="Polar residues" evidence="4">
    <location>
        <begin position="159"/>
        <end position="171"/>
    </location>
</feature>
<dbReference type="Gene3D" id="2.60.40.3500">
    <property type="match status" value="1"/>
</dbReference>
<keyword evidence="3 7" id="KW-0378">Hydrolase</keyword>
<dbReference type="Proteomes" id="UP000069632">
    <property type="component" value="Unassembled WGS sequence"/>
</dbReference>
<evidence type="ECO:0000256" key="1">
    <source>
        <dbReference type="ARBA" id="ARBA00001561"/>
    </source>
</evidence>
<dbReference type="EC" id="3.5.1.28" evidence="2"/>
<dbReference type="InterPro" id="IPR050695">
    <property type="entry name" value="N-acetylmuramoyl_amidase_3"/>
</dbReference>
<evidence type="ECO:0000313" key="7">
    <source>
        <dbReference type="EMBL" id="CZE49231.1"/>
    </source>
</evidence>
<dbReference type="PANTHER" id="PTHR30404:SF0">
    <property type="entry name" value="N-ACETYLMURAMOYL-L-ALANINE AMIDASE AMIC"/>
    <property type="match status" value="1"/>
</dbReference>